<protein>
    <recommendedName>
        <fullName evidence="3">Octanoyl-[GcvH]:protein N-octanoyltransferase</fullName>
        <ecNumber evidence="3">2.3.1.204</ecNumber>
    </recommendedName>
    <alternativeName>
        <fullName evidence="3">Octanoyl-[GcvH]:E2 amidotransferase</fullName>
    </alternativeName>
</protein>
<evidence type="ECO:0000313" key="6">
    <source>
        <dbReference type="Proteomes" id="UP001180087"/>
    </source>
</evidence>
<feature type="active site" description="Acyl-thioester intermediate" evidence="3">
    <location>
        <position position="151"/>
    </location>
</feature>
<dbReference type="CDD" id="cd16443">
    <property type="entry name" value="LplA"/>
    <property type="match status" value="1"/>
</dbReference>
<comment type="catalytic activity">
    <reaction evidence="3">
        <text>N(6)-octanoyl-L-lysyl-[glycine-cleavage complex H protein] + L-lysyl-[lipoyl-carrier protein] = N(6)-octanoyl-L-lysyl-[lipoyl-carrier protein] + L-lysyl-[glycine-cleavage complex H protein]</text>
        <dbReference type="Rhea" id="RHEA:20213"/>
        <dbReference type="Rhea" id="RHEA-COMP:10500"/>
        <dbReference type="Rhea" id="RHEA-COMP:10501"/>
        <dbReference type="Rhea" id="RHEA-COMP:10503"/>
        <dbReference type="Rhea" id="RHEA-COMP:10504"/>
        <dbReference type="ChEBI" id="CHEBI:29969"/>
        <dbReference type="ChEBI" id="CHEBI:78809"/>
        <dbReference type="EC" id="2.3.1.204"/>
    </reaction>
</comment>
<dbReference type="Gene3D" id="3.30.930.10">
    <property type="entry name" value="Bira Bifunctional Protein, Domain 2"/>
    <property type="match status" value="1"/>
</dbReference>
<dbReference type="InterPro" id="IPR004143">
    <property type="entry name" value="BPL_LPL_catalytic"/>
</dbReference>
<comment type="function">
    <text evidence="3">Catalyzes the amidotransfer (transamidation) of the octanoyl moiety from octanoyl-GcvH to the lipoyl domain of the E2 subunit of lipoate-dependent enzymes.</text>
</comment>
<gene>
    <name evidence="3" type="primary">lipL</name>
    <name evidence="5" type="ORF">QR721_11450</name>
</gene>
<dbReference type="GO" id="GO:0016874">
    <property type="term" value="F:ligase activity"/>
    <property type="evidence" value="ECO:0007669"/>
    <property type="project" value="UniProtKB-KW"/>
</dbReference>
<keyword evidence="1 3" id="KW-0808">Transferase</keyword>
<evidence type="ECO:0000259" key="4">
    <source>
        <dbReference type="PROSITE" id="PS51733"/>
    </source>
</evidence>
<keyword evidence="2 3" id="KW-0012">Acyltransferase</keyword>
<feature type="domain" description="BPL/LPL catalytic" evidence="4">
    <location>
        <begin position="47"/>
        <end position="231"/>
    </location>
</feature>
<organism evidence="5 6">
    <name type="scientific">Aciduricibacillus chroicocephali</name>
    <dbReference type="NCBI Taxonomy" id="3054939"/>
    <lineage>
        <taxon>Bacteria</taxon>
        <taxon>Bacillati</taxon>
        <taxon>Bacillota</taxon>
        <taxon>Bacilli</taxon>
        <taxon>Bacillales</taxon>
        <taxon>Bacillaceae</taxon>
        <taxon>Aciduricibacillus</taxon>
    </lineage>
</organism>
<evidence type="ECO:0000256" key="3">
    <source>
        <dbReference type="HAMAP-Rule" id="MF_02119"/>
    </source>
</evidence>
<feature type="site" description="Lowers pKa of active site Cys" evidence="3">
    <location>
        <position position="163"/>
    </location>
</feature>
<dbReference type="InterPro" id="IPR050664">
    <property type="entry name" value="Octanoyltrans_LipM/LipL"/>
</dbReference>
<comment type="pathway">
    <text evidence="3">Protein modification; protein lipoylation via endogenous pathway; protein N(6)-(lipoyl)lysine from octanoyl-[acyl-carrier-protein].</text>
</comment>
<keyword evidence="5" id="KW-0436">Ligase</keyword>
<dbReference type="PROSITE" id="PS51733">
    <property type="entry name" value="BPL_LPL_CATALYTIC"/>
    <property type="match status" value="1"/>
</dbReference>
<dbReference type="Proteomes" id="UP001180087">
    <property type="component" value="Chromosome"/>
</dbReference>
<dbReference type="InterPro" id="IPR045864">
    <property type="entry name" value="aa-tRNA-synth_II/BPL/LPL"/>
</dbReference>
<dbReference type="EC" id="2.3.1.204" evidence="3"/>
<evidence type="ECO:0000256" key="1">
    <source>
        <dbReference type="ARBA" id="ARBA00022679"/>
    </source>
</evidence>
<evidence type="ECO:0000313" key="5">
    <source>
        <dbReference type="EMBL" id="WLV24246.1"/>
    </source>
</evidence>
<comment type="similarity">
    <text evidence="3">Belongs to the octanoyltransferase LipL family.</text>
</comment>
<dbReference type="PANTHER" id="PTHR43679:SF2">
    <property type="entry name" value="OCTANOYL-[GCVH]:PROTEIN N-OCTANOYLTRANSFERASE"/>
    <property type="match status" value="1"/>
</dbReference>
<dbReference type="Pfam" id="PF21948">
    <property type="entry name" value="LplA-B_cat"/>
    <property type="match status" value="1"/>
</dbReference>
<keyword evidence="6" id="KW-1185">Reference proteome</keyword>
<dbReference type="InterPro" id="IPR024897">
    <property type="entry name" value="LipL"/>
</dbReference>
<accession>A0ABY9KTT0</accession>
<dbReference type="RefSeq" id="WP_348027072.1">
    <property type="nucleotide sequence ID" value="NZ_CP129113.1"/>
</dbReference>
<dbReference type="EMBL" id="CP129113">
    <property type="protein sequence ID" value="WLV24246.1"/>
    <property type="molecule type" value="Genomic_DNA"/>
</dbReference>
<name>A0ABY9KTT0_9BACI</name>
<evidence type="ECO:0000256" key="2">
    <source>
        <dbReference type="ARBA" id="ARBA00023315"/>
    </source>
</evidence>
<dbReference type="PANTHER" id="PTHR43679">
    <property type="entry name" value="OCTANOYLTRANSFERASE LIPM-RELATED"/>
    <property type="match status" value="1"/>
</dbReference>
<proteinExistence type="inferred from homology"/>
<dbReference type="SUPFAM" id="SSF55681">
    <property type="entry name" value="Class II aaRS and biotin synthetases"/>
    <property type="match status" value="1"/>
</dbReference>
<sequence>MENWQETFEKTAFRIFDQSKTETFAGERMTAEMSFAIDDALALSVSETTLPAMRLWVHNPSIVLGIPDSRLPHLPEALDYAAVQGHDVIIRNSGGLAVVLDHDVLNISLILPGSKHLGIHEGYDLMVAFVRYMLRDLTDKIEAYEIVGSYCPGDYDLSIGGRKFAGISQRRVKDGVAVQIYLDAAGDSRKRAELVKDFYNIGLGGETVKNPPPDIRPETMASLSELLGISISANDLGRRAILSLDSLSAGCSFSDFTVKELADFQTRLQQMKKRNEPIRCHKSDN</sequence>
<dbReference type="HAMAP" id="MF_02119">
    <property type="entry name" value="LipL"/>
    <property type="match status" value="1"/>
</dbReference>
<reference evidence="5" key="1">
    <citation type="submission" date="2023-06" db="EMBL/GenBank/DDBJ databases">
        <title>A Treasure from Seagulls: Isolation and Description of Aciduricobacillus qingdaonensis gen. nov., sp. nov., a Rare Obligately Uric Acid-utilizing Member in the Family Bacillaceae.</title>
        <authorList>
            <person name="Liu W."/>
            <person name="Wang B."/>
        </authorList>
    </citation>
    <scope>NUCLEOTIDE SEQUENCE</scope>
    <source>
        <strain evidence="5">44XB</strain>
    </source>
</reference>
<comment type="miscellaneous">
    <text evidence="3">The reaction proceeds via a thioester-linked acyl-enzyme intermediate.</text>
</comment>